<evidence type="ECO:0000256" key="5">
    <source>
        <dbReference type="ARBA" id="ARBA00022989"/>
    </source>
</evidence>
<dbReference type="GO" id="GO:0030134">
    <property type="term" value="C:COPII-coated ER to Golgi transport vesicle"/>
    <property type="evidence" value="ECO:0007669"/>
    <property type="project" value="TreeGrafter"/>
</dbReference>
<dbReference type="WBParaSite" id="PgB42_g002_t01">
    <property type="protein sequence ID" value="PgB42_g002_t01"/>
    <property type="gene ID" value="PgB42_g002"/>
</dbReference>
<keyword evidence="4 8" id="KW-0812">Transmembrane</keyword>
<dbReference type="InterPro" id="IPR012936">
    <property type="entry name" value="Erv_C"/>
</dbReference>
<protein>
    <recommendedName>
        <fullName evidence="7">Endoplasmic reticulum-Golgi intermediate compartment protein 3</fullName>
    </recommendedName>
</protein>
<dbReference type="Pfam" id="PF13850">
    <property type="entry name" value="ERGIC_N"/>
    <property type="match status" value="1"/>
</dbReference>
<feature type="transmembrane region" description="Helical" evidence="8">
    <location>
        <begin position="20"/>
        <end position="43"/>
    </location>
</feature>
<reference evidence="12 13" key="1">
    <citation type="submission" date="2022-11" db="UniProtKB">
        <authorList>
            <consortium name="WormBaseParasite"/>
        </authorList>
    </citation>
    <scope>IDENTIFICATION</scope>
</reference>
<organism evidence="11 13">
    <name type="scientific">Parascaris univalens</name>
    <name type="common">Nematode worm</name>
    <dbReference type="NCBI Taxonomy" id="6257"/>
    <lineage>
        <taxon>Eukaryota</taxon>
        <taxon>Metazoa</taxon>
        <taxon>Ecdysozoa</taxon>
        <taxon>Nematoda</taxon>
        <taxon>Chromadorea</taxon>
        <taxon>Rhabditida</taxon>
        <taxon>Spirurina</taxon>
        <taxon>Ascaridomorpha</taxon>
        <taxon>Ascaridoidea</taxon>
        <taxon>Ascarididae</taxon>
        <taxon>Parascaris</taxon>
    </lineage>
</organism>
<sequence length="382" mass="42376">MSLLARLRDLDAYTKPLEDFRVKTFTGGAVTLLSTLVIVVLFVSETISFLSTDVVEQLFVDSTSADQRLDVNFDVTFTKLPCAMVTVDVMDVSGDNQDNVQDDVYKQRLDQQGNNITGQAAVRLGVNVNTSTSASQLTTEPICGSCYGASDRCCNTCEDVKEAYSARGWQMLDIESVEQCRSDAWVRTINDFKGEGCRVYGKVQVAKVAGNFHIAPGDPLRSPRSHFHDLHSIAPAKFDTAHVINHLSFGTPFPGKKYPLDGKSFGTNKDSSGIMFQYYMKVVPTMYEFLDSSNNIFSHQFSVTTHQKDIGMGASGLPGFFVQYEFSPLMVKYEERRQPLSTFLVSLCAIIGGVFTVASLIDSLIYHSSRAIQHKVEMNKYN</sequence>
<dbReference type="WBParaSite" id="PgB42_g002_t02">
    <property type="protein sequence ID" value="PgB42_g002_t02"/>
    <property type="gene ID" value="PgB42_g002"/>
</dbReference>
<evidence type="ECO:0000256" key="3">
    <source>
        <dbReference type="ARBA" id="ARBA00005648"/>
    </source>
</evidence>
<evidence type="ECO:0000313" key="11">
    <source>
        <dbReference type="Proteomes" id="UP000887569"/>
    </source>
</evidence>
<evidence type="ECO:0000256" key="6">
    <source>
        <dbReference type="ARBA" id="ARBA00023136"/>
    </source>
</evidence>
<name>A0A914ZX04_PARUN</name>
<dbReference type="AlphaFoldDB" id="A0A914ZX04"/>
<dbReference type="PANTHER" id="PTHR10984">
    <property type="entry name" value="ENDOPLASMIC RETICULUM-GOLGI INTERMEDIATE COMPARTMENT PROTEIN"/>
    <property type="match status" value="1"/>
</dbReference>
<dbReference type="GO" id="GO:0033116">
    <property type="term" value="C:endoplasmic reticulum-Golgi intermediate compartment membrane"/>
    <property type="evidence" value="ECO:0007669"/>
    <property type="project" value="UniProtKB-SubCell"/>
</dbReference>
<proteinExistence type="inferred from homology"/>
<feature type="domain" description="Endoplasmic reticulum vesicle transporter C-terminal" evidence="9">
    <location>
        <begin position="146"/>
        <end position="362"/>
    </location>
</feature>
<dbReference type="InterPro" id="IPR045888">
    <property type="entry name" value="Erv"/>
</dbReference>
<keyword evidence="11" id="KW-1185">Reference proteome</keyword>
<dbReference type="GO" id="GO:0006888">
    <property type="term" value="P:endoplasmic reticulum to Golgi vesicle-mediated transport"/>
    <property type="evidence" value="ECO:0007669"/>
    <property type="project" value="TreeGrafter"/>
</dbReference>
<dbReference type="WBParaSite" id="PgB42_g002_t03">
    <property type="protein sequence ID" value="PgB42_g002_t03"/>
    <property type="gene ID" value="PgB42_g002"/>
</dbReference>
<dbReference type="PANTHER" id="PTHR10984:SF25">
    <property type="entry name" value="ENDOPLASMIC RETICULUM-GOLGI INTERMEDIATE COMPARTMENT PROTEIN 3"/>
    <property type="match status" value="1"/>
</dbReference>
<evidence type="ECO:0000313" key="12">
    <source>
        <dbReference type="WBParaSite" id="PgB42_g002_t01"/>
    </source>
</evidence>
<comment type="subcellular location">
    <subcellularLocation>
        <location evidence="2">Endoplasmic reticulum-Golgi intermediate compartment membrane</location>
        <topology evidence="2">Multi-pass membrane protein</topology>
    </subcellularLocation>
    <subcellularLocation>
        <location evidence="1">Golgi apparatus</location>
        <location evidence="1">cis-Golgi network membrane</location>
        <topology evidence="1">Multi-pass membrane protein</topology>
    </subcellularLocation>
</comment>
<evidence type="ECO:0000256" key="7">
    <source>
        <dbReference type="ARBA" id="ARBA00040493"/>
    </source>
</evidence>
<dbReference type="InterPro" id="IPR039542">
    <property type="entry name" value="Erv_N"/>
</dbReference>
<accession>A0A914ZX04</accession>
<evidence type="ECO:0000256" key="8">
    <source>
        <dbReference type="SAM" id="Phobius"/>
    </source>
</evidence>
<evidence type="ECO:0000256" key="2">
    <source>
        <dbReference type="ARBA" id="ARBA00004457"/>
    </source>
</evidence>
<dbReference type="Proteomes" id="UP000887569">
    <property type="component" value="Unplaced"/>
</dbReference>
<dbReference type="GO" id="GO:0005789">
    <property type="term" value="C:endoplasmic reticulum membrane"/>
    <property type="evidence" value="ECO:0007669"/>
    <property type="project" value="TreeGrafter"/>
</dbReference>
<evidence type="ECO:0000313" key="13">
    <source>
        <dbReference type="WBParaSite" id="PgB42_g002_t02"/>
    </source>
</evidence>
<dbReference type="GO" id="GO:0000139">
    <property type="term" value="C:Golgi membrane"/>
    <property type="evidence" value="ECO:0007669"/>
    <property type="project" value="TreeGrafter"/>
</dbReference>
<feature type="transmembrane region" description="Helical" evidence="8">
    <location>
        <begin position="340"/>
        <end position="361"/>
    </location>
</feature>
<evidence type="ECO:0000259" key="9">
    <source>
        <dbReference type="Pfam" id="PF07970"/>
    </source>
</evidence>
<keyword evidence="5 8" id="KW-1133">Transmembrane helix</keyword>
<comment type="similarity">
    <text evidence="3">Belongs to the ERGIC family.</text>
</comment>
<dbReference type="GO" id="GO:0006890">
    <property type="term" value="P:retrograde vesicle-mediated transport, Golgi to endoplasmic reticulum"/>
    <property type="evidence" value="ECO:0007669"/>
    <property type="project" value="TreeGrafter"/>
</dbReference>
<evidence type="ECO:0000256" key="4">
    <source>
        <dbReference type="ARBA" id="ARBA00022692"/>
    </source>
</evidence>
<keyword evidence="6 8" id="KW-0472">Membrane</keyword>
<evidence type="ECO:0000259" key="10">
    <source>
        <dbReference type="Pfam" id="PF13850"/>
    </source>
</evidence>
<evidence type="ECO:0000256" key="1">
    <source>
        <dbReference type="ARBA" id="ARBA00004257"/>
    </source>
</evidence>
<dbReference type="Pfam" id="PF07970">
    <property type="entry name" value="COPIIcoated_ERV"/>
    <property type="match status" value="1"/>
</dbReference>
<feature type="domain" description="Endoplasmic reticulum vesicle transporter N-terminal" evidence="10">
    <location>
        <begin position="7"/>
        <end position="97"/>
    </location>
</feature>